<dbReference type="RefSeq" id="WP_007279880.1">
    <property type="nucleotide sequence ID" value="NZ_ABCK01000017.1"/>
</dbReference>
<comment type="caution">
    <text evidence="2">The sequence shown here is derived from an EMBL/GenBank/DDBJ whole genome shotgun (WGS) entry which is preliminary data.</text>
</comment>
<dbReference type="eggNOG" id="COG2755">
    <property type="taxonomic scope" value="Bacteria"/>
</dbReference>
<dbReference type="Pfam" id="PF14606">
    <property type="entry name" value="Lipase_GDSL_3"/>
    <property type="match status" value="1"/>
</dbReference>
<dbReference type="Gene3D" id="2.60.120.260">
    <property type="entry name" value="Galactose-binding domain-like"/>
    <property type="match status" value="1"/>
</dbReference>
<accession>A6DPU9</accession>
<dbReference type="Proteomes" id="UP000004947">
    <property type="component" value="Unassembled WGS sequence"/>
</dbReference>
<evidence type="ECO:0000313" key="3">
    <source>
        <dbReference type="Proteomes" id="UP000004947"/>
    </source>
</evidence>
<dbReference type="GO" id="GO:0016788">
    <property type="term" value="F:hydrolase activity, acting on ester bonds"/>
    <property type="evidence" value="ECO:0007669"/>
    <property type="project" value="UniProtKB-ARBA"/>
</dbReference>
<dbReference type="PANTHER" id="PTHR30383">
    <property type="entry name" value="THIOESTERASE 1/PROTEASE 1/LYSOPHOSPHOLIPASE L1"/>
    <property type="match status" value="1"/>
</dbReference>
<dbReference type="InterPro" id="IPR051532">
    <property type="entry name" value="Ester_Hydrolysis_Enzymes"/>
</dbReference>
<dbReference type="STRING" id="313628.LNTAR_20022"/>
<sequence>MHNALELLPTIGGGVHMIRIPEAVRSTLSPLGRMVAQESAGCEIRFVTQAKSFRVALSVLPSTLFPYEIHNLNIQIFKGAFFHSTVQLEAGKINHINITDIIESTHNSFQMLKPEVRDTDYFDHTVWRIMLGRYPTVFHEIDTYGYPIRPPKPEEVPSKKILFYGSSITNGASPTSYHLCYVQQAARYLKVDPLNQGLSGSCRMEKEMADYLANREDWDEICLELGVNVRLDYSPEEFKKRSRYLIEQLIAKHSEKPVYLITIYPNGQSPANALEVCDIQCNQEAFSQVLRNLLAELQHPHLHLIEGADILTDYTGITTDLIHPGDYGHSEMGMNLAHIINTIRK</sequence>
<dbReference type="OrthoDB" id="2536002at2"/>
<feature type="domain" description="SGNH hydrolase-type esterase" evidence="1">
    <location>
        <begin position="159"/>
        <end position="338"/>
    </location>
</feature>
<dbReference type="Gene3D" id="3.40.50.1110">
    <property type="entry name" value="SGNH hydrolase"/>
    <property type="match status" value="1"/>
</dbReference>
<gene>
    <name evidence="2" type="ORF">LNTAR_20022</name>
</gene>
<evidence type="ECO:0000259" key="1">
    <source>
        <dbReference type="Pfam" id="PF14606"/>
    </source>
</evidence>
<name>A6DPU9_9BACT</name>
<dbReference type="AlphaFoldDB" id="A6DPU9"/>
<evidence type="ECO:0000313" key="2">
    <source>
        <dbReference type="EMBL" id="EDM26394.1"/>
    </source>
</evidence>
<dbReference type="EMBL" id="ABCK01000017">
    <property type="protein sequence ID" value="EDM26394.1"/>
    <property type="molecule type" value="Genomic_DNA"/>
</dbReference>
<dbReference type="InterPro" id="IPR036514">
    <property type="entry name" value="SGNH_hydro_sf"/>
</dbReference>
<keyword evidence="3" id="KW-1185">Reference proteome</keyword>
<dbReference type="SUPFAM" id="SSF52266">
    <property type="entry name" value="SGNH hydrolase"/>
    <property type="match status" value="1"/>
</dbReference>
<protein>
    <recommendedName>
        <fullName evidence="1">SGNH hydrolase-type esterase domain-containing protein</fullName>
    </recommendedName>
</protein>
<reference evidence="2 3" key="1">
    <citation type="journal article" date="2010" name="J. Bacteriol.">
        <title>Genome sequence of Lentisphaera araneosa HTCC2155T, the type species of the order Lentisphaerales in the phylum Lentisphaerae.</title>
        <authorList>
            <person name="Thrash J.C."/>
            <person name="Cho J.C."/>
            <person name="Vergin K.L."/>
            <person name="Morris R.M."/>
            <person name="Giovannoni S.J."/>
        </authorList>
    </citation>
    <scope>NUCLEOTIDE SEQUENCE [LARGE SCALE GENOMIC DNA]</scope>
    <source>
        <strain evidence="2 3">HTCC2155</strain>
    </source>
</reference>
<organism evidence="2 3">
    <name type="scientific">Lentisphaera araneosa HTCC2155</name>
    <dbReference type="NCBI Taxonomy" id="313628"/>
    <lineage>
        <taxon>Bacteria</taxon>
        <taxon>Pseudomonadati</taxon>
        <taxon>Lentisphaerota</taxon>
        <taxon>Lentisphaeria</taxon>
        <taxon>Lentisphaerales</taxon>
        <taxon>Lentisphaeraceae</taxon>
        <taxon>Lentisphaera</taxon>
    </lineage>
</organism>
<proteinExistence type="predicted"/>
<dbReference type="InterPro" id="IPR013830">
    <property type="entry name" value="SGNH_hydro"/>
</dbReference>